<feature type="transmembrane region" description="Helical" evidence="1">
    <location>
        <begin position="89"/>
        <end position="113"/>
    </location>
</feature>
<evidence type="ECO:0000313" key="2">
    <source>
        <dbReference type="EMBL" id="RAL19080.1"/>
    </source>
</evidence>
<keyword evidence="1" id="KW-0472">Membrane</keyword>
<reference evidence="3" key="1">
    <citation type="submission" date="2018-02" db="EMBL/GenBank/DDBJ databases">
        <title>Glaesserella australis sp. nov., isolated from the lungs of pigs.</title>
        <authorList>
            <person name="Turni C."/>
            <person name="Christensen H."/>
        </authorList>
    </citation>
    <scope>NUCLEOTIDE SEQUENCE [LARGE SCALE GENOMIC DNA]</scope>
    <source>
        <strain evidence="3">HS4635</strain>
    </source>
</reference>
<organism evidence="2 3">
    <name type="scientific">Glaesserella australis</name>
    <dbReference type="NCBI Taxonomy" id="2094024"/>
    <lineage>
        <taxon>Bacteria</taxon>
        <taxon>Pseudomonadati</taxon>
        <taxon>Pseudomonadota</taxon>
        <taxon>Gammaproteobacteria</taxon>
        <taxon>Pasteurellales</taxon>
        <taxon>Pasteurellaceae</taxon>
        <taxon>Glaesserella</taxon>
    </lineage>
</organism>
<dbReference type="RefSeq" id="WP_111749692.1">
    <property type="nucleotide sequence ID" value="NZ_PTPX01000009.1"/>
</dbReference>
<keyword evidence="1" id="KW-0812">Transmembrane</keyword>
<comment type="caution">
    <text evidence="2">The sequence shown here is derived from an EMBL/GenBank/DDBJ whole genome shotgun (WGS) entry which is preliminary data.</text>
</comment>
<dbReference type="InterPro" id="IPR010654">
    <property type="entry name" value="Phage_lambda_tail_I"/>
</dbReference>
<proteinExistence type="predicted"/>
<gene>
    <name evidence="2" type="ORF">C5N92_04605</name>
</gene>
<keyword evidence="3" id="KW-1185">Reference proteome</keyword>
<evidence type="ECO:0000313" key="3">
    <source>
        <dbReference type="Proteomes" id="UP000248689"/>
    </source>
</evidence>
<feature type="transmembrane region" description="Helical" evidence="1">
    <location>
        <begin position="119"/>
        <end position="141"/>
    </location>
</feature>
<protein>
    <submittedName>
        <fullName evidence="2">Phage tail protein</fullName>
    </submittedName>
</protein>
<evidence type="ECO:0000256" key="1">
    <source>
        <dbReference type="SAM" id="Phobius"/>
    </source>
</evidence>
<dbReference type="EMBL" id="PTPX01000009">
    <property type="protein sequence ID" value="RAL19080.1"/>
    <property type="molecule type" value="Genomic_DNA"/>
</dbReference>
<name>A0A328C1Z2_9PAST</name>
<dbReference type="Pfam" id="PF06805">
    <property type="entry name" value="Lambda_tail_I"/>
    <property type="match status" value="1"/>
</dbReference>
<accession>A0A328C1Z2</accession>
<dbReference type="OrthoDB" id="5617695at2"/>
<sequence>MVTVRFYGSLKTFGSEFQLDVKDTAEALKALFSQLPNLRQTMQQGFYKVRIGRQYLDNRYLEQGLFYRLKPGMTIHITPVVAGAKKAGVFNLVVGAILVAASWYAGGAAGWGYLGASGYGMATMGTMMGVSMMLSGVSMMLTKTPSMGGIGSDSDKKQSSGFGNIQNIAAQGQPVPLAYGRIRCGAMIISQGVETYDAESEKDKQDKPIGFTKG</sequence>
<keyword evidence="1" id="KW-1133">Transmembrane helix</keyword>
<dbReference type="Proteomes" id="UP000248689">
    <property type="component" value="Unassembled WGS sequence"/>
</dbReference>
<dbReference type="AlphaFoldDB" id="A0A328C1Z2"/>